<keyword evidence="13" id="KW-1185">Reference proteome</keyword>
<comment type="catalytic activity">
    <reaction evidence="9">
        <text>alpha-D-glucose 1-phosphate + ATP + H(+) = ADP-alpha-D-glucose + diphosphate</text>
        <dbReference type="Rhea" id="RHEA:12120"/>
        <dbReference type="ChEBI" id="CHEBI:15378"/>
        <dbReference type="ChEBI" id="CHEBI:30616"/>
        <dbReference type="ChEBI" id="CHEBI:33019"/>
        <dbReference type="ChEBI" id="CHEBI:57498"/>
        <dbReference type="ChEBI" id="CHEBI:58601"/>
        <dbReference type="EC" id="2.7.7.27"/>
    </reaction>
</comment>
<reference evidence="12 13" key="1">
    <citation type="submission" date="2019-08" db="EMBL/GenBank/DDBJ databases">
        <title>In-depth cultivation of the pig gut microbiome towards novel bacterial diversity and tailored functional studies.</title>
        <authorList>
            <person name="Wylensek D."/>
            <person name="Hitch T.C.A."/>
            <person name="Clavel T."/>
        </authorList>
    </citation>
    <scope>NUCLEOTIDE SEQUENCE [LARGE SCALE GENOMIC DNA]</scope>
    <source>
        <strain evidence="12 13">Oil+RF-744-WCA-WT-11</strain>
    </source>
</reference>
<feature type="domain" description="Mannose-1-phosphate guanyltransferase C-terminal" evidence="11">
    <location>
        <begin position="307"/>
        <end position="406"/>
    </location>
</feature>
<dbReference type="PANTHER" id="PTHR43523">
    <property type="entry name" value="GLUCOSE-1-PHOSPHATE ADENYLYLTRANSFERASE-RELATED"/>
    <property type="match status" value="1"/>
</dbReference>
<dbReference type="CDD" id="cd02508">
    <property type="entry name" value="ADP_Glucose_PP"/>
    <property type="match status" value="1"/>
</dbReference>
<evidence type="ECO:0000313" key="12">
    <source>
        <dbReference type="EMBL" id="MSS15448.1"/>
    </source>
</evidence>
<dbReference type="PROSITE" id="PS00808">
    <property type="entry name" value="ADP_GLC_PYROPHOSPH_1"/>
    <property type="match status" value="1"/>
</dbReference>
<evidence type="ECO:0000256" key="2">
    <source>
        <dbReference type="ARBA" id="ARBA00022600"/>
    </source>
</evidence>
<keyword evidence="8 9" id="KW-0119">Carbohydrate metabolism</keyword>
<comment type="similarity">
    <text evidence="1 9">Belongs to the bacterial/plant glucose-1-phosphate adenylyltransferase family.</text>
</comment>
<comment type="function">
    <text evidence="9">Involved in the biosynthesis of ADP-glucose, a building block required for the elongation reactions to produce glycogen. Catalyzes the reaction between ATP and alpha-D-glucose 1-phosphate (G1P) to produce pyrophosphate and ADP-Glc.</text>
</comment>
<comment type="caution">
    <text evidence="12">The sequence shown here is derived from an EMBL/GenBank/DDBJ whole genome shotgun (WGS) entry which is preliminary data.</text>
</comment>
<dbReference type="NCBIfam" id="TIGR02091">
    <property type="entry name" value="glgC"/>
    <property type="match status" value="1"/>
</dbReference>
<dbReference type="InterPro" id="IPR005836">
    <property type="entry name" value="ADP_Glu_pyroP_CS"/>
</dbReference>
<evidence type="ECO:0000313" key="13">
    <source>
        <dbReference type="Proteomes" id="UP000481852"/>
    </source>
</evidence>
<feature type="binding site" evidence="9">
    <location>
        <begin position="180"/>
        <end position="181"/>
    </location>
    <ligand>
        <name>alpha-D-glucose 1-phosphate</name>
        <dbReference type="ChEBI" id="CHEBI:58601"/>
    </ligand>
</feature>
<comment type="subunit">
    <text evidence="9">Homotetramer.</text>
</comment>
<dbReference type="InterPro" id="IPR011004">
    <property type="entry name" value="Trimer_LpxA-like_sf"/>
</dbReference>
<dbReference type="InterPro" id="IPR005835">
    <property type="entry name" value="NTP_transferase_dom"/>
</dbReference>
<dbReference type="Pfam" id="PF25087">
    <property type="entry name" value="GMPPB_C"/>
    <property type="match status" value="1"/>
</dbReference>
<evidence type="ECO:0000256" key="6">
    <source>
        <dbReference type="ARBA" id="ARBA00022840"/>
    </source>
</evidence>
<evidence type="ECO:0000259" key="11">
    <source>
        <dbReference type="Pfam" id="PF25087"/>
    </source>
</evidence>
<evidence type="ECO:0000256" key="9">
    <source>
        <dbReference type="HAMAP-Rule" id="MF_00624"/>
    </source>
</evidence>
<feature type="binding site" evidence="9">
    <location>
        <position position="191"/>
    </location>
    <ligand>
        <name>alpha-D-glucose 1-phosphate</name>
        <dbReference type="ChEBI" id="CHEBI:58601"/>
    </ligand>
</feature>
<dbReference type="SUPFAM" id="SSF51161">
    <property type="entry name" value="Trimeric LpxA-like enzymes"/>
    <property type="match status" value="1"/>
</dbReference>
<dbReference type="InterPro" id="IPR011831">
    <property type="entry name" value="ADP-Glc_PPase"/>
</dbReference>
<proteinExistence type="inferred from homology"/>
<evidence type="ECO:0000256" key="8">
    <source>
        <dbReference type="ARBA" id="ARBA00023277"/>
    </source>
</evidence>
<feature type="domain" description="Nucleotidyl transferase" evidence="10">
    <location>
        <begin position="8"/>
        <end position="257"/>
    </location>
</feature>
<dbReference type="CDD" id="cd04651">
    <property type="entry name" value="LbH_G1P_AT_C"/>
    <property type="match status" value="1"/>
</dbReference>
<keyword evidence="6 9" id="KW-0067">ATP-binding</keyword>
<feature type="binding site" evidence="9">
    <location>
        <position position="100"/>
    </location>
    <ligand>
        <name>alpha-D-glucose 1-phosphate</name>
        <dbReference type="ChEBI" id="CHEBI:58601"/>
    </ligand>
</feature>
<dbReference type="InterPro" id="IPR023049">
    <property type="entry name" value="GlgC_bac"/>
</dbReference>
<dbReference type="AlphaFoldDB" id="A0A6L5X7T0"/>
<evidence type="ECO:0000256" key="4">
    <source>
        <dbReference type="ARBA" id="ARBA00022695"/>
    </source>
</evidence>
<dbReference type="RefSeq" id="WP_277067914.1">
    <property type="nucleotide sequence ID" value="NZ_JAQYJL010000029.1"/>
</dbReference>
<feature type="binding site" evidence="9">
    <location>
        <position position="165"/>
    </location>
    <ligand>
        <name>alpha-D-glucose 1-phosphate</name>
        <dbReference type="ChEBI" id="CHEBI:58601"/>
    </ligand>
</feature>
<keyword evidence="5 9" id="KW-0547">Nucleotide-binding</keyword>
<protein>
    <recommendedName>
        <fullName evidence="9">Glucose-1-phosphate adenylyltransferase</fullName>
        <ecNumber evidence="9">2.7.7.27</ecNumber>
    </recommendedName>
    <alternativeName>
        <fullName evidence="9">ADP-glucose pyrophosphorylase</fullName>
        <shortName evidence="9">ADPGlc PPase</shortName>
    </alternativeName>
    <alternativeName>
        <fullName evidence="9">ADP-glucose synthase</fullName>
    </alternativeName>
</protein>
<dbReference type="EMBL" id="VULZ01000011">
    <property type="protein sequence ID" value="MSS15448.1"/>
    <property type="molecule type" value="Genomic_DNA"/>
</dbReference>
<dbReference type="InterPro" id="IPR029044">
    <property type="entry name" value="Nucleotide-diphossugar_trans"/>
</dbReference>
<dbReference type="Proteomes" id="UP000481852">
    <property type="component" value="Unassembled WGS sequence"/>
</dbReference>
<keyword evidence="3 9" id="KW-0808">Transferase</keyword>
<comment type="pathway">
    <text evidence="9">Glycan biosynthesis; glycogen biosynthesis.</text>
</comment>
<dbReference type="GO" id="GO:0008878">
    <property type="term" value="F:glucose-1-phosphate adenylyltransferase activity"/>
    <property type="evidence" value="ECO:0007669"/>
    <property type="project" value="UniProtKB-UniRule"/>
</dbReference>
<dbReference type="Gene3D" id="2.160.10.10">
    <property type="entry name" value="Hexapeptide repeat proteins"/>
    <property type="match status" value="1"/>
</dbReference>
<dbReference type="PANTHER" id="PTHR43523:SF2">
    <property type="entry name" value="GLUCOSE-1-PHOSPHATE ADENYLYLTRANSFERASE"/>
    <property type="match status" value="1"/>
</dbReference>
<keyword evidence="2 9" id="KW-0321">Glycogen metabolism</keyword>
<accession>A0A6L5X7T0</accession>
<sequence>MMKKEMIAMLLAGGQGSRLGVLTAKVAKPAVTFGGKYRIIDFPLSNCINSGIDTVGVLTQYQPLRLNTHIGIGIPWDLDRNEGGVTILPPYEKAGKTEWYTGTANAIYQNLAYMEQYHPDYVLILSGDHIYKMDYEVMLDYHKSHNADVTVAVMPVPQEDASRFGIVITDGKGKIQEFQEKPEHPKSNLASMGIYIFSWPVLRDALVALSEQENCDFGKHVIPYCFNSGRNLCAYEFNGYWKDVGTLGSYWEANMELIDIVPEFNLYEEFWKIYTKNDIIPPQYISPDARLYRCLIGNGTEVSGEVTNSVIGNGVMIGRGAKIRDSIVMHGAVIEDGAVLDKAIVAENAHIGQGAVIGCGDAVPNRVKPKIYGYGLAVVGEDTEVPPNVRIGRNTAVTGRTVPEDYPDGQLASGGILDKAGVVS</sequence>
<dbReference type="PROSITE" id="PS00810">
    <property type="entry name" value="ADP_GLC_PYROPHOSPH_3"/>
    <property type="match status" value="1"/>
</dbReference>
<dbReference type="SUPFAM" id="SSF53448">
    <property type="entry name" value="Nucleotide-diphospho-sugar transferases"/>
    <property type="match status" value="1"/>
</dbReference>
<feature type="site" description="Could play a key role in the communication between the regulatory and the substrate sites" evidence="9">
    <location>
        <position position="60"/>
    </location>
</feature>
<dbReference type="UniPathway" id="UPA00164"/>
<dbReference type="PROSITE" id="PS00809">
    <property type="entry name" value="ADP_GLC_PYROPHOSPH_2"/>
    <property type="match status" value="1"/>
</dbReference>
<evidence type="ECO:0000256" key="3">
    <source>
        <dbReference type="ARBA" id="ARBA00022679"/>
    </source>
</evidence>
<evidence type="ECO:0000259" key="10">
    <source>
        <dbReference type="Pfam" id="PF00483"/>
    </source>
</evidence>
<evidence type="ECO:0000256" key="1">
    <source>
        <dbReference type="ARBA" id="ARBA00010443"/>
    </source>
</evidence>
<dbReference type="InterPro" id="IPR056729">
    <property type="entry name" value="GMPPB_C"/>
</dbReference>
<gene>
    <name evidence="9" type="primary">glgC</name>
    <name evidence="12" type="ORF">FYJ35_10440</name>
</gene>
<evidence type="ECO:0000256" key="5">
    <source>
        <dbReference type="ARBA" id="ARBA00022741"/>
    </source>
</evidence>
<keyword evidence="4 9" id="KW-0548">Nucleotidyltransferase</keyword>
<evidence type="ECO:0000256" key="7">
    <source>
        <dbReference type="ARBA" id="ARBA00023056"/>
    </source>
</evidence>
<dbReference type="HAMAP" id="MF_00624">
    <property type="entry name" value="GlgC"/>
    <property type="match status" value="1"/>
</dbReference>
<dbReference type="EC" id="2.7.7.27" evidence="9"/>
<dbReference type="Pfam" id="PF00483">
    <property type="entry name" value="NTP_transferase"/>
    <property type="match status" value="1"/>
</dbReference>
<dbReference type="Gene3D" id="3.90.550.10">
    <property type="entry name" value="Spore Coat Polysaccharide Biosynthesis Protein SpsA, Chain A"/>
    <property type="match status" value="1"/>
</dbReference>
<dbReference type="GO" id="GO:0005524">
    <property type="term" value="F:ATP binding"/>
    <property type="evidence" value="ECO:0007669"/>
    <property type="project" value="UniProtKB-KW"/>
</dbReference>
<name>A0A6L5X7T0_9FIRM</name>
<organism evidence="12 13">
    <name type="scientific">Porcincola intestinalis</name>
    <dbReference type="NCBI Taxonomy" id="2606632"/>
    <lineage>
        <taxon>Bacteria</taxon>
        <taxon>Bacillati</taxon>
        <taxon>Bacillota</taxon>
        <taxon>Clostridia</taxon>
        <taxon>Lachnospirales</taxon>
        <taxon>Lachnospiraceae</taxon>
        <taxon>Porcincola</taxon>
    </lineage>
</organism>
<dbReference type="NCBIfam" id="NF003670">
    <property type="entry name" value="PRK05293.1"/>
    <property type="match status" value="1"/>
</dbReference>
<dbReference type="GO" id="GO:0005978">
    <property type="term" value="P:glycogen biosynthetic process"/>
    <property type="evidence" value="ECO:0007669"/>
    <property type="project" value="UniProtKB-UniRule"/>
</dbReference>
<keyword evidence="7 9" id="KW-0320">Glycogen biosynthesis</keyword>
<feature type="site" description="Could play a key role in the communication between the regulatory and the substrate sites" evidence="9">
    <location>
        <position position="99"/>
    </location>
</feature>